<feature type="signal peptide" evidence="1">
    <location>
        <begin position="1"/>
        <end position="21"/>
    </location>
</feature>
<proteinExistence type="predicted"/>
<dbReference type="EMBL" id="BMXF01000001">
    <property type="protein sequence ID" value="GHB58994.1"/>
    <property type="molecule type" value="Genomic_DNA"/>
</dbReference>
<dbReference type="Pfam" id="PF17116">
    <property type="entry name" value="T9SS_plug_1st"/>
    <property type="match status" value="1"/>
</dbReference>
<evidence type="ECO:0000256" key="1">
    <source>
        <dbReference type="SAM" id="SignalP"/>
    </source>
</evidence>
<gene>
    <name evidence="3" type="ORF">GCM10007390_10790</name>
</gene>
<feature type="domain" description="Type 9 secretion system plug protein N-terminal" evidence="2">
    <location>
        <begin position="39"/>
        <end position="166"/>
    </location>
</feature>
<organism evidence="3 4">
    <name type="scientific">Persicitalea jodogahamensis</name>
    <dbReference type="NCBI Taxonomy" id="402147"/>
    <lineage>
        <taxon>Bacteria</taxon>
        <taxon>Pseudomonadati</taxon>
        <taxon>Bacteroidota</taxon>
        <taxon>Cytophagia</taxon>
        <taxon>Cytophagales</taxon>
        <taxon>Spirosomataceae</taxon>
        <taxon>Persicitalea</taxon>
    </lineage>
</organism>
<protein>
    <submittedName>
        <fullName evidence="3">DUF5103 domain-containing protein</fullName>
    </submittedName>
</protein>
<dbReference type="AlphaFoldDB" id="A0A8J3D7Y3"/>
<name>A0A8J3D7Y3_9BACT</name>
<feature type="chain" id="PRO_5035317648" evidence="1">
    <location>
        <begin position="22"/>
        <end position="432"/>
    </location>
</feature>
<keyword evidence="4" id="KW-1185">Reference proteome</keyword>
<dbReference type="InterPro" id="IPR013783">
    <property type="entry name" value="Ig-like_fold"/>
</dbReference>
<evidence type="ECO:0000259" key="2">
    <source>
        <dbReference type="Pfam" id="PF17116"/>
    </source>
</evidence>
<dbReference type="InterPro" id="IPR031345">
    <property type="entry name" value="T9SS_Plug_N"/>
</dbReference>
<dbReference type="RefSeq" id="WP_189563309.1">
    <property type="nucleotide sequence ID" value="NZ_BMXF01000001.1"/>
</dbReference>
<reference evidence="3 4" key="1">
    <citation type="journal article" date="2014" name="Int. J. Syst. Evol. Microbiol.">
        <title>Complete genome sequence of Corynebacterium casei LMG S-19264T (=DSM 44701T), isolated from a smear-ripened cheese.</title>
        <authorList>
            <consortium name="US DOE Joint Genome Institute (JGI-PGF)"/>
            <person name="Walter F."/>
            <person name="Albersmeier A."/>
            <person name="Kalinowski J."/>
            <person name="Ruckert C."/>
        </authorList>
    </citation>
    <scope>NUCLEOTIDE SEQUENCE [LARGE SCALE GENOMIC DNA]</scope>
    <source>
        <strain evidence="3 4">KCTC 12866</strain>
    </source>
</reference>
<dbReference type="Gene3D" id="2.60.40.10">
    <property type="entry name" value="Immunoglobulins"/>
    <property type="match status" value="1"/>
</dbReference>
<dbReference type="Proteomes" id="UP000598271">
    <property type="component" value="Unassembled WGS sequence"/>
</dbReference>
<evidence type="ECO:0000313" key="4">
    <source>
        <dbReference type="Proteomes" id="UP000598271"/>
    </source>
</evidence>
<keyword evidence="1" id="KW-0732">Signal</keyword>
<evidence type="ECO:0000313" key="3">
    <source>
        <dbReference type="EMBL" id="GHB58994.1"/>
    </source>
</evidence>
<sequence length="432" mass="50546">MRHYCLPILLLLIYSFPETFAQPRAEDVRLEDYIYQENIKTVLLYPAAYNPDDPRRLIGPAVIPLDGDRPLTLEFDDMTADYRGFRAKLIHCNADWNKSALNDIEFTYEYNDYPITEFKQSFSTKVPYYHYRFQIPRLKVSGNYVLVVYSERQRRVVFTRRFMVYENKVRIAAQARFSQGIREQRTDQQIDFSLDYKGYQVVAPQSDLKVVMRQNFRWDKAKSDFKPTNVRPFDSVLEYQFFNLENTFPGGNEFRYFDSRTLSARGYGVYELERLSEFTRLVLSPDKPRAFGAYIQMDDLNGQYIVDQRESGMGSDEADYTPVVFTLKMPEIAGASVYVNGSFNLWLLNELNRMTYNVDLQAYQAVILLKQGVINYDYTAVQGDANKSDEAVIEGNFAATENDYDILVYNRPPAARADKLVGYRTVEWNRRR</sequence>
<accession>A0A8J3D7Y3</accession>
<comment type="caution">
    <text evidence="3">The sequence shown here is derived from an EMBL/GenBank/DDBJ whole genome shotgun (WGS) entry which is preliminary data.</text>
</comment>